<dbReference type="EMBL" id="CACRSZ010000070">
    <property type="protein sequence ID" value="VYT43393.1"/>
    <property type="molecule type" value="Genomic_DNA"/>
</dbReference>
<reference evidence="1 3" key="1">
    <citation type="submission" date="2015-09" db="EMBL/GenBank/DDBJ databases">
        <authorList>
            <consortium name="Pathogen Informatics"/>
        </authorList>
    </citation>
    <scope>NUCLEOTIDE SEQUENCE [LARGE SCALE GENOMIC DNA]</scope>
    <source>
        <strain evidence="1 3">2789STDY5834846</strain>
    </source>
</reference>
<dbReference type="GeneID" id="69590369"/>
<dbReference type="PATRIC" id="fig|818.29.peg.1118"/>
<name>A0A6N2WMI6_9BACE</name>
<evidence type="ECO:0000313" key="2">
    <source>
        <dbReference type="EMBL" id="VYT43393.1"/>
    </source>
</evidence>
<dbReference type="AlphaFoldDB" id="A0A6N2WMI6"/>
<evidence type="ECO:0000313" key="3">
    <source>
        <dbReference type="Proteomes" id="UP000095606"/>
    </source>
</evidence>
<proteinExistence type="predicted"/>
<evidence type="ECO:0000313" key="1">
    <source>
        <dbReference type="EMBL" id="CUO60502.1"/>
    </source>
</evidence>
<accession>A0A6N2WMI6</accession>
<organism evidence="2">
    <name type="scientific">Bacteroides faecis</name>
    <dbReference type="NCBI Taxonomy" id="674529"/>
    <lineage>
        <taxon>Bacteria</taxon>
        <taxon>Pseudomonadati</taxon>
        <taxon>Bacteroidota</taxon>
        <taxon>Bacteroidia</taxon>
        <taxon>Bacteroidales</taxon>
        <taxon>Bacteroidaceae</taxon>
        <taxon>Bacteroides</taxon>
    </lineage>
</organism>
<gene>
    <name evidence="2" type="ORF">BFLFYP10_03265</name>
    <name evidence="1" type="ORF">ERS852461_00675</name>
</gene>
<reference evidence="2" key="2">
    <citation type="submission" date="2019-11" db="EMBL/GenBank/DDBJ databases">
        <authorList>
            <person name="Feng L."/>
        </authorList>
    </citation>
    <scope>NUCLEOTIDE SEQUENCE</scope>
    <source>
        <strain evidence="2">BfaecisLFYP10</strain>
    </source>
</reference>
<dbReference type="Proteomes" id="UP000095606">
    <property type="component" value="Unassembled WGS sequence"/>
</dbReference>
<dbReference type="RefSeq" id="WP_022302155.1">
    <property type="nucleotide sequence ID" value="NZ_CACRSZ010000070.1"/>
</dbReference>
<sequence length="110" mass="12449">MATIRETILEYPSIEDMEGFLDKVVFIKRGITPEAECTTESMKLVGLCVADMYAMMVNSPDFSENKLSITHPRSFYIQTAKQLYIENGEPEKAAKLGKRIIIKGRAGSRW</sequence>
<dbReference type="EMBL" id="CZAE01000002">
    <property type="protein sequence ID" value="CUO60502.1"/>
    <property type="molecule type" value="Genomic_DNA"/>
</dbReference>
<protein>
    <submittedName>
        <fullName evidence="2">Uncharacterized protein</fullName>
    </submittedName>
</protein>